<dbReference type="AlphaFoldDB" id="A0A6C6Z0N7"/>
<dbReference type="Proteomes" id="UP000008556">
    <property type="component" value="Chromosome"/>
</dbReference>
<gene>
    <name evidence="1" type="ordered locus">SPAB_01709</name>
</gene>
<proteinExistence type="predicted"/>
<reference evidence="1 2" key="1">
    <citation type="submission" date="2007-11" db="EMBL/GenBank/DDBJ databases">
        <authorList>
            <consortium name="The Salmonella enterica serovar Paratyphi B Genome Sequencing Project"/>
            <person name="McClelland M."/>
            <person name="Sanderson E.K."/>
            <person name="Porwollik S."/>
            <person name="Spieth J."/>
            <person name="Clifton W.S."/>
            <person name="Fulton R."/>
            <person name="Cordes M."/>
            <person name="Wollam A."/>
            <person name="Shah N."/>
            <person name="Pepin K."/>
            <person name="Bhonagiri V."/>
            <person name="Nash W."/>
            <person name="Johnson M."/>
            <person name="Thiruvilangam P."/>
            <person name="Wilson R."/>
        </authorList>
    </citation>
    <scope>NUCLEOTIDE SEQUENCE [LARGE SCALE GENOMIC DNA]</scope>
    <source>
        <strain evidence="2">ATCC BAA-1250 / SPB7</strain>
    </source>
</reference>
<dbReference type="EMBL" id="CP000886">
    <property type="protein sequence ID" value="ABX67103.1"/>
    <property type="molecule type" value="Genomic_DNA"/>
</dbReference>
<evidence type="ECO:0000313" key="1">
    <source>
        <dbReference type="EMBL" id="ABX67103.1"/>
    </source>
</evidence>
<evidence type="ECO:0000313" key="2">
    <source>
        <dbReference type="Proteomes" id="UP000008556"/>
    </source>
</evidence>
<organism evidence="1 2">
    <name type="scientific">Salmonella paratyphi B (strain ATCC BAA-1250 / SPB7)</name>
    <dbReference type="NCBI Taxonomy" id="1016998"/>
    <lineage>
        <taxon>Bacteria</taxon>
        <taxon>Pseudomonadati</taxon>
        <taxon>Pseudomonadota</taxon>
        <taxon>Gammaproteobacteria</taxon>
        <taxon>Enterobacterales</taxon>
        <taxon>Enterobacteriaceae</taxon>
        <taxon>Salmonella</taxon>
    </lineage>
</organism>
<accession>A0A6C6Z0N7</accession>
<name>A0A6C6Z0N7_SALPB</name>
<dbReference type="KEGG" id="spq:SPAB_01709"/>
<protein>
    <submittedName>
        <fullName evidence="1">Uncharacterized protein</fullName>
    </submittedName>
</protein>
<sequence>MDTFEKNKTGRLQPPEVRGILAYKRKSGSENLFATRRQNSGVLKFLTPAQRV</sequence>